<sequence>MFSILRAFLIIGAIFYYSPVRQQTDGATALDGLMAWGTQRTEPKASAPGAGETPAHLETMWQALPDGAKQAVIDKILATSGLGPTATPAAPAGDTLRPSDRQPPWRGEAKKSNS</sequence>
<name>A0ABS7VMX3_9HYPH</name>
<organism evidence="2 3">
    <name type="scientific">Microvirga puerhi</name>
    <dbReference type="NCBI Taxonomy" id="2876078"/>
    <lineage>
        <taxon>Bacteria</taxon>
        <taxon>Pseudomonadati</taxon>
        <taxon>Pseudomonadota</taxon>
        <taxon>Alphaproteobacteria</taxon>
        <taxon>Hyphomicrobiales</taxon>
        <taxon>Methylobacteriaceae</taxon>
        <taxon>Microvirga</taxon>
    </lineage>
</organism>
<comment type="caution">
    <text evidence="2">The sequence shown here is derived from an EMBL/GenBank/DDBJ whole genome shotgun (WGS) entry which is preliminary data.</text>
</comment>
<dbReference type="EMBL" id="JAIRBM010000005">
    <property type="protein sequence ID" value="MBZ6076372.1"/>
    <property type="molecule type" value="Genomic_DNA"/>
</dbReference>
<proteinExistence type="predicted"/>
<protein>
    <submittedName>
        <fullName evidence="2">Uncharacterized protein</fullName>
    </submittedName>
</protein>
<dbReference type="Proteomes" id="UP000704176">
    <property type="component" value="Unassembled WGS sequence"/>
</dbReference>
<dbReference type="RefSeq" id="WP_224312696.1">
    <property type="nucleotide sequence ID" value="NZ_JAIRBM010000005.1"/>
</dbReference>
<feature type="compositionally biased region" description="Low complexity" evidence="1">
    <location>
        <begin position="81"/>
        <end position="93"/>
    </location>
</feature>
<reference evidence="2 3" key="1">
    <citation type="submission" date="2021-09" db="EMBL/GenBank/DDBJ databases">
        <title>The complete genome sequence of a new microorganism.</title>
        <authorList>
            <person name="Zi Z."/>
        </authorList>
    </citation>
    <scope>NUCLEOTIDE SEQUENCE [LARGE SCALE GENOMIC DNA]</scope>
    <source>
        <strain evidence="2 3">WGZ8</strain>
    </source>
</reference>
<feature type="region of interest" description="Disordered" evidence="1">
    <location>
        <begin position="81"/>
        <end position="114"/>
    </location>
</feature>
<accession>A0ABS7VMX3</accession>
<evidence type="ECO:0000256" key="1">
    <source>
        <dbReference type="SAM" id="MobiDB-lite"/>
    </source>
</evidence>
<keyword evidence="3" id="KW-1185">Reference proteome</keyword>
<evidence type="ECO:0000313" key="3">
    <source>
        <dbReference type="Proteomes" id="UP000704176"/>
    </source>
</evidence>
<evidence type="ECO:0000313" key="2">
    <source>
        <dbReference type="EMBL" id="MBZ6076372.1"/>
    </source>
</evidence>
<gene>
    <name evidence="2" type="ORF">K9B37_08730</name>
</gene>